<sequence>MVQDAERSARRSLTGNTALVYFLWGLTWVIGYGSLWGSKSGRLPLEPQAALGILGAALAVATVSTVVIFARGSRGIRGQSAFQGGMYGAAWMLGFTVMGALSAVIGRAIDDFWLRGMLINSIAILIVGLLYITGGTTFNDKHQAYLGVWLLLVTGAGLISGPDHFLTVFLFLGSTGMLAAAVVEHLRTRRHRTEAAHA</sequence>
<name>A0ABR8UUJ7_9MICC</name>
<dbReference type="Proteomes" id="UP000609874">
    <property type="component" value="Unassembled WGS sequence"/>
</dbReference>
<evidence type="ECO:0000313" key="2">
    <source>
        <dbReference type="EMBL" id="MBD7995761.1"/>
    </source>
</evidence>
<keyword evidence="3" id="KW-1185">Reference proteome</keyword>
<evidence type="ECO:0000256" key="1">
    <source>
        <dbReference type="SAM" id="Phobius"/>
    </source>
</evidence>
<feature type="transmembrane region" description="Helical" evidence="1">
    <location>
        <begin position="144"/>
        <end position="159"/>
    </location>
</feature>
<keyword evidence="1" id="KW-0472">Membrane</keyword>
<keyword evidence="1" id="KW-1133">Transmembrane helix</keyword>
<reference evidence="2 3" key="1">
    <citation type="submission" date="2020-08" db="EMBL/GenBank/DDBJ databases">
        <title>A Genomic Blueprint of the Chicken Gut Microbiome.</title>
        <authorList>
            <person name="Gilroy R."/>
            <person name="Ravi A."/>
            <person name="Getino M."/>
            <person name="Pursley I."/>
            <person name="Horton D.L."/>
            <person name="Alikhan N.-F."/>
            <person name="Baker D."/>
            <person name="Gharbi K."/>
            <person name="Hall N."/>
            <person name="Watson M."/>
            <person name="Adriaenssens E.M."/>
            <person name="Foster-Nyarko E."/>
            <person name="Jarju S."/>
            <person name="Secka A."/>
            <person name="Antonio M."/>
            <person name="Oren A."/>
            <person name="Chaudhuri R."/>
            <person name="La Ragione R.M."/>
            <person name="Hildebrand F."/>
            <person name="Pallen M.J."/>
        </authorList>
    </citation>
    <scope>NUCLEOTIDE SEQUENCE [LARGE SCALE GENOMIC DNA]</scope>
    <source>
        <strain evidence="2 3">Sa2CUA1</strain>
    </source>
</reference>
<comment type="caution">
    <text evidence="2">The sequence shown here is derived from an EMBL/GenBank/DDBJ whole genome shotgun (WGS) entry which is preliminary data.</text>
</comment>
<dbReference type="EMBL" id="JACSQD010000004">
    <property type="protein sequence ID" value="MBD7995761.1"/>
    <property type="molecule type" value="Genomic_DNA"/>
</dbReference>
<feature type="transmembrane region" description="Helical" evidence="1">
    <location>
        <begin position="112"/>
        <end position="132"/>
    </location>
</feature>
<evidence type="ECO:0000313" key="3">
    <source>
        <dbReference type="Proteomes" id="UP000609874"/>
    </source>
</evidence>
<gene>
    <name evidence="2" type="ORF">H9639_10670</name>
</gene>
<proteinExistence type="predicted"/>
<organism evidence="2 3">
    <name type="scientific">Arthrobacter gallicola</name>
    <dbReference type="NCBI Taxonomy" id="2762225"/>
    <lineage>
        <taxon>Bacteria</taxon>
        <taxon>Bacillati</taxon>
        <taxon>Actinomycetota</taxon>
        <taxon>Actinomycetes</taxon>
        <taxon>Micrococcales</taxon>
        <taxon>Micrococcaceae</taxon>
        <taxon>Arthrobacter</taxon>
    </lineage>
</organism>
<feature type="transmembrane region" description="Helical" evidence="1">
    <location>
        <begin position="49"/>
        <end position="72"/>
    </location>
</feature>
<feature type="transmembrane region" description="Helical" evidence="1">
    <location>
        <begin position="18"/>
        <end position="37"/>
    </location>
</feature>
<evidence type="ECO:0008006" key="4">
    <source>
        <dbReference type="Google" id="ProtNLM"/>
    </source>
</evidence>
<feature type="transmembrane region" description="Helical" evidence="1">
    <location>
        <begin position="84"/>
        <end position="106"/>
    </location>
</feature>
<keyword evidence="1" id="KW-0812">Transmembrane</keyword>
<feature type="transmembrane region" description="Helical" evidence="1">
    <location>
        <begin position="165"/>
        <end position="183"/>
    </location>
</feature>
<protein>
    <recommendedName>
        <fullName evidence="4">Transporter</fullName>
    </recommendedName>
</protein>
<accession>A0ABR8UUJ7</accession>